<keyword evidence="9" id="KW-1133">Transmembrane helix</keyword>
<keyword evidence="5" id="KW-0862">Zinc</keyword>
<comment type="subcellular location">
    <subcellularLocation>
        <location evidence="1">Cell projection</location>
    </subcellularLocation>
</comment>
<keyword evidence="13" id="KW-1185">Reference proteome</keyword>
<accession>A0A5C6NGV5</accession>
<dbReference type="PANTHER" id="PTHR24150:SF8">
    <property type="entry name" value="ANKYRIN REPEAT AND MYND DOMAIN-CONTAINING PROTEIN 2"/>
    <property type="match status" value="1"/>
</dbReference>
<dbReference type="Pfam" id="PF01753">
    <property type="entry name" value="zf-MYND"/>
    <property type="match status" value="1"/>
</dbReference>
<evidence type="ECO:0000256" key="9">
    <source>
        <dbReference type="SAM" id="Phobius"/>
    </source>
</evidence>
<keyword evidence="2" id="KW-0479">Metal-binding</keyword>
<keyword evidence="4 8" id="KW-0863">Zinc-finger</keyword>
<keyword evidence="10" id="KW-0732">Signal</keyword>
<dbReference type="EMBL" id="RHFK02000014">
    <property type="protein sequence ID" value="TWW65839.1"/>
    <property type="molecule type" value="Genomic_DNA"/>
</dbReference>
<keyword evidence="3" id="KW-0677">Repeat</keyword>
<dbReference type="GO" id="GO:0008270">
    <property type="term" value="F:zinc ion binding"/>
    <property type="evidence" value="ECO:0007669"/>
    <property type="project" value="UniProtKB-KW"/>
</dbReference>
<dbReference type="GO" id="GO:0042995">
    <property type="term" value="C:cell projection"/>
    <property type="evidence" value="ECO:0007669"/>
    <property type="project" value="UniProtKB-SubCell"/>
</dbReference>
<evidence type="ECO:0000256" key="5">
    <source>
        <dbReference type="ARBA" id="ARBA00022833"/>
    </source>
</evidence>
<dbReference type="Proteomes" id="UP000324091">
    <property type="component" value="Chromosome 21"/>
</dbReference>
<feature type="chain" id="PRO_5022662852" evidence="10">
    <location>
        <begin position="36"/>
        <end position="254"/>
    </location>
</feature>
<feature type="signal peptide" evidence="10">
    <location>
        <begin position="1"/>
        <end position="35"/>
    </location>
</feature>
<evidence type="ECO:0000256" key="6">
    <source>
        <dbReference type="ARBA" id="ARBA00023043"/>
    </source>
</evidence>
<evidence type="ECO:0000259" key="11">
    <source>
        <dbReference type="PROSITE" id="PS50865"/>
    </source>
</evidence>
<keyword evidence="9" id="KW-0472">Membrane</keyword>
<dbReference type="PROSITE" id="PS50865">
    <property type="entry name" value="ZF_MYND_2"/>
    <property type="match status" value="1"/>
</dbReference>
<dbReference type="Gene3D" id="6.10.140.2220">
    <property type="match status" value="1"/>
</dbReference>
<feature type="domain" description="MYND-type" evidence="11">
    <location>
        <begin position="139"/>
        <end position="176"/>
    </location>
</feature>
<evidence type="ECO:0000313" key="12">
    <source>
        <dbReference type="EMBL" id="TWW65839.1"/>
    </source>
</evidence>
<sequence>MLLCCCCSADAALLLLLCCCCSLLLLLCCCCSAAAALLCCCCSAAAAALLLLLCCCCSAPAALLLGSRLLKGRDSDGFPQYQEKFIRDCIRKFPYCEATLLQQLVRSIAPVEIGNEPTAFSVLTQALTGQMAFVDADYCATCGERGADKKCSLCKLAKYCSLTCQKLHWFTHKKMCRPVHVHSAELQADAPQLKELKEDESDLEMETANFLQALCLRAEEKIAAAGGCPAEQLDLDCPSTSAETNMLPRLRHDN</sequence>
<gene>
    <name evidence="12" type="ORF">D4764_21G0007390</name>
</gene>
<feature type="transmembrane region" description="Helical" evidence="9">
    <location>
        <begin position="45"/>
        <end position="65"/>
    </location>
</feature>
<evidence type="ECO:0000256" key="8">
    <source>
        <dbReference type="PROSITE-ProRule" id="PRU00134"/>
    </source>
</evidence>
<dbReference type="InterPro" id="IPR052452">
    <property type="entry name" value="Ankyrin-MYND_dom_contain_2"/>
</dbReference>
<keyword evidence="9" id="KW-0812">Transmembrane</keyword>
<comment type="caution">
    <text evidence="12">The sequence shown here is derived from an EMBL/GenBank/DDBJ whole genome shotgun (WGS) entry which is preliminary data.</text>
</comment>
<evidence type="ECO:0000256" key="3">
    <source>
        <dbReference type="ARBA" id="ARBA00022737"/>
    </source>
</evidence>
<dbReference type="InterPro" id="IPR002893">
    <property type="entry name" value="Znf_MYND"/>
</dbReference>
<dbReference type="PANTHER" id="PTHR24150">
    <property type="entry name" value="ANKYRIN REPEAT AND MYND DOMAIN-CONTAINING PROTEIN 2"/>
    <property type="match status" value="1"/>
</dbReference>
<evidence type="ECO:0000256" key="4">
    <source>
        <dbReference type="ARBA" id="ARBA00022771"/>
    </source>
</evidence>
<dbReference type="SUPFAM" id="SSF144232">
    <property type="entry name" value="HIT/MYND zinc finger-like"/>
    <property type="match status" value="1"/>
</dbReference>
<proteinExistence type="predicted"/>
<keyword evidence="7" id="KW-0966">Cell projection</keyword>
<name>A0A5C6NGV5_9TELE</name>
<evidence type="ECO:0000256" key="2">
    <source>
        <dbReference type="ARBA" id="ARBA00022723"/>
    </source>
</evidence>
<dbReference type="AlphaFoldDB" id="A0A5C6NGV5"/>
<protein>
    <submittedName>
        <fullName evidence="12">Ankyrin repeat and MYND domain-containing protein 2</fullName>
    </submittedName>
</protein>
<keyword evidence="6" id="KW-0040">ANK repeat</keyword>
<evidence type="ECO:0000256" key="7">
    <source>
        <dbReference type="ARBA" id="ARBA00023273"/>
    </source>
</evidence>
<evidence type="ECO:0000313" key="13">
    <source>
        <dbReference type="Proteomes" id="UP000324091"/>
    </source>
</evidence>
<evidence type="ECO:0000256" key="10">
    <source>
        <dbReference type="SAM" id="SignalP"/>
    </source>
</evidence>
<evidence type="ECO:0000256" key="1">
    <source>
        <dbReference type="ARBA" id="ARBA00004316"/>
    </source>
</evidence>
<reference evidence="12 13" key="1">
    <citation type="submission" date="2019-04" db="EMBL/GenBank/DDBJ databases">
        <title>Chromosome genome assembly for Takifugu flavidus.</title>
        <authorList>
            <person name="Xiao S."/>
        </authorList>
    </citation>
    <scope>NUCLEOTIDE SEQUENCE [LARGE SCALE GENOMIC DNA]</scope>
    <source>
        <strain evidence="12">HTHZ2018</strain>
        <tissue evidence="12">Muscle</tissue>
    </source>
</reference>
<dbReference type="PROSITE" id="PS01360">
    <property type="entry name" value="ZF_MYND_1"/>
    <property type="match status" value="1"/>
</dbReference>
<organism evidence="12 13">
    <name type="scientific">Takifugu flavidus</name>
    <name type="common">sansaifugu</name>
    <dbReference type="NCBI Taxonomy" id="433684"/>
    <lineage>
        <taxon>Eukaryota</taxon>
        <taxon>Metazoa</taxon>
        <taxon>Chordata</taxon>
        <taxon>Craniata</taxon>
        <taxon>Vertebrata</taxon>
        <taxon>Euteleostomi</taxon>
        <taxon>Actinopterygii</taxon>
        <taxon>Neopterygii</taxon>
        <taxon>Teleostei</taxon>
        <taxon>Neoteleostei</taxon>
        <taxon>Acanthomorphata</taxon>
        <taxon>Eupercaria</taxon>
        <taxon>Tetraodontiformes</taxon>
        <taxon>Tetradontoidea</taxon>
        <taxon>Tetraodontidae</taxon>
        <taxon>Takifugu</taxon>
    </lineage>
</organism>